<sequence>MKQRVVVFVSPLQELYTVTCASAVFGYHGPDIPRHYDFQICAERPGPVATSVCADLVVERGLDAIAEAGTLLIAGWGGCGGTGISAELVDAIKAAHARGTRLVAICSGVYLLAEAGLLDGRRAAVHWDFTADFAKRYPRVRADKTVLYVDDRDIATAGTSGTTIDLCLNQVRHEHGAALAMRIGRQFSAPPHREGCQRQYPELPTTGPVPDSLSPLLDWVIANLDQPLTLEDMAARSGRTPRTLSRHFADQLGVSPGRWLLDRRIASTRALLEETDLPIETIAQRVGLSSAVNLRRRFHNALDTTPAQYRRTFRRLPPRKNTDR</sequence>
<dbReference type="InterPro" id="IPR018060">
    <property type="entry name" value="HTH_AraC"/>
</dbReference>
<evidence type="ECO:0000256" key="1">
    <source>
        <dbReference type="ARBA" id="ARBA00023015"/>
    </source>
</evidence>
<protein>
    <submittedName>
        <fullName evidence="4">GlxA family transcriptional regulator</fullName>
    </submittedName>
</protein>
<dbReference type="InterPro" id="IPR052158">
    <property type="entry name" value="INH-QAR"/>
</dbReference>
<proteinExistence type="predicted"/>
<accession>A0ABV9E8X7</accession>
<evidence type="ECO:0000313" key="5">
    <source>
        <dbReference type="Proteomes" id="UP001595891"/>
    </source>
</evidence>
<dbReference type="InterPro" id="IPR002818">
    <property type="entry name" value="DJ-1/PfpI"/>
</dbReference>
<keyword evidence="5" id="KW-1185">Reference proteome</keyword>
<dbReference type="Proteomes" id="UP001595891">
    <property type="component" value="Unassembled WGS sequence"/>
</dbReference>
<dbReference type="EMBL" id="JBHSFN010000003">
    <property type="protein sequence ID" value="MFC4585990.1"/>
    <property type="molecule type" value="Genomic_DNA"/>
</dbReference>
<comment type="caution">
    <text evidence="4">The sequence shown here is derived from an EMBL/GenBank/DDBJ whole genome shotgun (WGS) entry which is preliminary data.</text>
</comment>
<dbReference type="SMART" id="SM00342">
    <property type="entry name" value="HTH_ARAC"/>
    <property type="match status" value="1"/>
</dbReference>
<dbReference type="InterPro" id="IPR029062">
    <property type="entry name" value="Class_I_gatase-like"/>
</dbReference>
<reference evidence="5" key="1">
    <citation type="journal article" date="2019" name="Int. J. Syst. Evol. Microbiol.">
        <title>The Global Catalogue of Microorganisms (GCM) 10K type strain sequencing project: providing services to taxonomists for standard genome sequencing and annotation.</title>
        <authorList>
            <consortium name="The Broad Institute Genomics Platform"/>
            <consortium name="The Broad Institute Genome Sequencing Center for Infectious Disease"/>
            <person name="Wu L."/>
            <person name="Ma J."/>
        </authorList>
    </citation>
    <scope>NUCLEOTIDE SEQUENCE [LARGE SCALE GENOMIC DNA]</scope>
    <source>
        <strain evidence="5">CCUG 49560</strain>
    </source>
</reference>
<dbReference type="RefSeq" id="WP_262844662.1">
    <property type="nucleotide sequence ID" value="NZ_JANZYP010000031.1"/>
</dbReference>
<evidence type="ECO:0000259" key="3">
    <source>
        <dbReference type="PROSITE" id="PS01124"/>
    </source>
</evidence>
<feature type="domain" description="HTH araC/xylS-type" evidence="3">
    <location>
        <begin position="214"/>
        <end position="312"/>
    </location>
</feature>
<organism evidence="4 5">
    <name type="scientific">Sphaerisporangium corydalis</name>
    <dbReference type="NCBI Taxonomy" id="1441875"/>
    <lineage>
        <taxon>Bacteria</taxon>
        <taxon>Bacillati</taxon>
        <taxon>Actinomycetota</taxon>
        <taxon>Actinomycetes</taxon>
        <taxon>Streptosporangiales</taxon>
        <taxon>Streptosporangiaceae</taxon>
        <taxon>Sphaerisporangium</taxon>
    </lineage>
</organism>
<evidence type="ECO:0000256" key="2">
    <source>
        <dbReference type="ARBA" id="ARBA00023163"/>
    </source>
</evidence>
<dbReference type="PANTHER" id="PTHR43130">
    <property type="entry name" value="ARAC-FAMILY TRANSCRIPTIONAL REGULATOR"/>
    <property type="match status" value="1"/>
</dbReference>
<evidence type="ECO:0000313" key="4">
    <source>
        <dbReference type="EMBL" id="MFC4585990.1"/>
    </source>
</evidence>
<dbReference type="PANTHER" id="PTHR43130:SF3">
    <property type="entry name" value="HTH-TYPE TRANSCRIPTIONAL REGULATOR RV1931C"/>
    <property type="match status" value="1"/>
</dbReference>
<dbReference type="Gene3D" id="3.40.50.880">
    <property type="match status" value="1"/>
</dbReference>
<dbReference type="Pfam" id="PF01965">
    <property type="entry name" value="DJ-1_PfpI"/>
    <property type="match status" value="1"/>
</dbReference>
<keyword evidence="1" id="KW-0805">Transcription regulation</keyword>
<dbReference type="SUPFAM" id="SSF52317">
    <property type="entry name" value="Class I glutamine amidotransferase-like"/>
    <property type="match status" value="1"/>
</dbReference>
<dbReference type="InterPro" id="IPR009057">
    <property type="entry name" value="Homeodomain-like_sf"/>
</dbReference>
<gene>
    <name evidence="4" type="ORF">ACFO8L_07900</name>
</gene>
<dbReference type="Gene3D" id="1.10.10.60">
    <property type="entry name" value="Homeodomain-like"/>
    <property type="match status" value="1"/>
</dbReference>
<dbReference type="CDD" id="cd03137">
    <property type="entry name" value="GATase1_AraC_1"/>
    <property type="match status" value="1"/>
</dbReference>
<dbReference type="SUPFAM" id="SSF46689">
    <property type="entry name" value="Homeodomain-like"/>
    <property type="match status" value="2"/>
</dbReference>
<dbReference type="PROSITE" id="PS01124">
    <property type="entry name" value="HTH_ARAC_FAMILY_2"/>
    <property type="match status" value="1"/>
</dbReference>
<keyword evidence="2" id="KW-0804">Transcription</keyword>
<name>A0ABV9E8X7_9ACTN</name>
<dbReference type="Pfam" id="PF12833">
    <property type="entry name" value="HTH_18"/>
    <property type="match status" value="1"/>
</dbReference>